<gene>
    <name evidence="1" type="ORF">MLI01_31690</name>
</gene>
<dbReference type="Gene3D" id="2.60.120.1140">
    <property type="entry name" value="Protein of unknown function DUF192"/>
    <property type="match status" value="1"/>
</dbReference>
<dbReference type="RefSeq" id="WP_141388250.1">
    <property type="nucleotide sequence ID" value="NZ_BJNQ01000034.1"/>
</dbReference>
<reference evidence="1 2" key="1">
    <citation type="submission" date="2019-06" db="EMBL/GenBank/DDBJ databases">
        <title>Whole genome shotgun sequence of Microbacterium liquefaciens NBRC 15037.</title>
        <authorList>
            <person name="Hosoyama A."/>
            <person name="Uohara A."/>
            <person name="Ohji S."/>
            <person name="Ichikawa N."/>
        </authorList>
    </citation>
    <scope>NUCLEOTIDE SEQUENCE [LARGE SCALE GENOMIC DNA]</scope>
    <source>
        <strain evidence="1 2">NBRC 15037</strain>
    </source>
</reference>
<evidence type="ECO:0000313" key="2">
    <source>
        <dbReference type="Proteomes" id="UP000317410"/>
    </source>
</evidence>
<dbReference type="PANTHER" id="PTHR37953:SF1">
    <property type="entry name" value="UPF0127 PROTEIN MJ1496"/>
    <property type="match status" value="1"/>
</dbReference>
<evidence type="ECO:0000313" key="1">
    <source>
        <dbReference type="EMBL" id="GEC77024.1"/>
    </source>
</evidence>
<dbReference type="InterPro" id="IPR038695">
    <property type="entry name" value="Saro_0823-like_sf"/>
</dbReference>
<organism evidence="1 2">
    <name type="scientific">Microbacterium maritypicum</name>
    <name type="common">Microbacterium liquefaciens</name>
    <dbReference type="NCBI Taxonomy" id="33918"/>
    <lineage>
        <taxon>Bacteria</taxon>
        <taxon>Bacillati</taxon>
        <taxon>Actinomycetota</taxon>
        <taxon>Actinomycetes</taxon>
        <taxon>Micrococcales</taxon>
        <taxon>Microbacteriaceae</taxon>
        <taxon>Microbacterium</taxon>
    </lineage>
</organism>
<dbReference type="AlphaFoldDB" id="A0A4Y4BD57"/>
<evidence type="ECO:0008006" key="3">
    <source>
        <dbReference type="Google" id="ProtNLM"/>
    </source>
</evidence>
<dbReference type="EMBL" id="BJNQ01000034">
    <property type="protein sequence ID" value="GEC77024.1"/>
    <property type="molecule type" value="Genomic_DNA"/>
</dbReference>
<accession>A0A4Y4BD57</accession>
<proteinExistence type="predicted"/>
<dbReference type="Proteomes" id="UP000317410">
    <property type="component" value="Unassembled WGS sequence"/>
</dbReference>
<dbReference type="InterPro" id="IPR003795">
    <property type="entry name" value="DUF192"/>
</dbReference>
<dbReference type="PANTHER" id="PTHR37953">
    <property type="entry name" value="UPF0127 PROTEIN MJ1496"/>
    <property type="match status" value="1"/>
</dbReference>
<sequence length="80" mass="8535">MWFPIGPAQPTDVWMQDTRVPLDVVWIRDGRVTGVVTLQPCTSDPCPRESSPGAVDAILEAPAGTFAGTKPGTVITIDNN</sequence>
<dbReference type="Pfam" id="PF02643">
    <property type="entry name" value="DUF192"/>
    <property type="match status" value="1"/>
</dbReference>
<comment type="caution">
    <text evidence="1">The sequence shown here is derived from an EMBL/GenBank/DDBJ whole genome shotgun (WGS) entry which is preliminary data.</text>
</comment>
<protein>
    <recommendedName>
        <fullName evidence="3">DUF192 domain-containing protein</fullName>
    </recommendedName>
</protein>
<name>A0A4Y4BD57_MICMQ</name>